<dbReference type="SMART" id="SM00239">
    <property type="entry name" value="C2"/>
    <property type="match status" value="1"/>
</dbReference>
<accession>A0A6P6UVN4</accession>
<gene>
    <name evidence="3" type="primary">LOC113714108</name>
</gene>
<dbReference type="InterPro" id="IPR035892">
    <property type="entry name" value="C2_domain_sf"/>
</dbReference>
<dbReference type="PANTHER" id="PTHR32246">
    <property type="entry name" value="INGRESSION PROTEIN FIC1"/>
    <property type="match status" value="1"/>
</dbReference>
<evidence type="ECO:0000313" key="2">
    <source>
        <dbReference type="Proteomes" id="UP001652660"/>
    </source>
</evidence>
<dbReference type="Proteomes" id="UP001652660">
    <property type="component" value="Chromosome 10c"/>
</dbReference>
<evidence type="ECO:0000313" key="3">
    <source>
        <dbReference type="RefSeq" id="XP_027093707.1"/>
    </source>
</evidence>
<reference evidence="2" key="1">
    <citation type="journal article" date="2025" name="Foods">
        <title>Unveiling the Microbial Signatures of Arabica Coffee Cherries: Insights into Ripeness Specific Diversity, Functional Traits, and Implications for Quality and Safety.</title>
        <authorList>
            <consortium name="RefSeq"/>
            <person name="Tenea G.N."/>
            <person name="Cifuentes V."/>
            <person name="Reyes P."/>
            <person name="Cevallos-Vallejos M."/>
        </authorList>
    </citation>
    <scope>NUCLEOTIDE SEQUENCE [LARGE SCALE GENOMIC DNA]</scope>
</reference>
<sequence>MECRRFRITLISANDLPVVQDSGKTRVYAKVSLDGKRKTEKRTPADKEGQINPRWNFTLWYKVAEALIQQEDVNIAIKLYAENNLRDKYVGELNLPLKNLFDNGLNAEKVSYALEHKSSDASFSKGTLQMSYSFGEKIIVKNLAGWKKAADYGATILLKGTCLLVFGFVVEEEDDVGDHDVLVKP</sequence>
<proteinExistence type="predicted"/>
<dbReference type="GeneID" id="113714108"/>
<feature type="domain" description="C2" evidence="1">
    <location>
        <begin position="1"/>
        <end position="110"/>
    </location>
</feature>
<protein>
    <submittedName>
        <fullName evidence="3">Protein SRC2 homolog</fullName>
    </submittedName>
</protein>
<organism evidence="2 3">
    <name type="scientific">Coffea arabica</name>
    <name type="common">Arabian coffee</name>
    <dbReference type="NCBI Taxonomy" id="13443"/>
    <lineage>
        <taxon>Eukaryota</taxon>
        <taxon>Viridiplantae</taxon>
        <taxon>Streptophyta</taxon>
        <taxon>Embryophyta</taxon>
        <taxon>Tracheophyta</taxon>
        <taxon>Spermatophyta</taxon>
        <taxon>Magnoliopsida</taxon>
        <taxon>eudicotyledons</taxon>
        <taxon>Gunneridae</taxon>
        <taxon>Pentapetalae</taxon>
        <taxon>asterids</taxon>
        <taxon>lamiids</taxon>
        <taxon>Gentianales</taxon>
        <taxon>Rubiaceae</taxon>
        <taxon>Ixoroideae</taxon>
        <taxon>Gardenieae complex</taxon>
        <taxon>Bertiereae - Coffeeae clade</taxon>
        <taxon>Coffeeae</taxon>
        <taxon>Coffea</taxon>
    </lineage>
</organism>
<dbReference type="InterPro" id="IPR000008">
    <property type="entry name" value="C2_dom"/>
</dbReference>
<name>A0A6P6UVN4_COFAR</name>
<keyword evidence="2" id="KW-1185">Reference proteome</keyword>
<dbReference type="AlphaFoldDB" id="A0A6P6UVN4"/>
<reference evidence="3" key="2">
    <citation type="submission" date="2025-08" db="UniProtKB">
        <authorList>
            <consortium name="RefSeq"/>
        </authorList>
    </citation>
    <scope>IDENTIFICATION</scope>
    <source>
        <tissue evidence="3">Leaves</tissue>
    </source>
</reference>
<dbReference type="PANTHER" id="PTHR32246:SF22">
    <property type="entry name" value="C2 DOMAIN-CONTAINING PROTEIN"/>
    <property type="match status" value="1"/>
</dbReference>
<dbReference type="PROSITE" id="PS50004">
    <property type="entry name" value="C2"/>
    <property type="match status" value="1"/>
</dbReference>
<dbReference type="SUPFAM" id="SSF49562">
    <property type="entry name" value="C2 domain (Calcium/lipid-binding domain, CaLB)"/>
    <property type="match status" value="1"/>
</dbReference>
<dbReference type="Gene3D" id="2.60.40.150">
    <property type="entry name" value="C2 domain"/>
    <property type="match status" value="1"/>
</dbReference>
<dbReference type="Pfam" id="PF00168">
    <property type="entry name" value="C2"/>
    <property type="match status" value="1"/>
</dbReference>
<dbReference type="RefSeq" id="XP_027093707.1">
    <property type="nucleotide sequence ID" value="XM_027237906.1"/>
</dbReference>
<evidence type="ECO:0000259" key="1">
    <source>
        <dbReference type="PROSITE" id="PS50004"/>
    </source>
</evidence>
<dbReference type="OrthoDB" id="270970at2759"/>